<comment type="caution">
    <text evidence="3">The sequence shown here is derived from an EMBL/GenBank/DDBJ whole genome shotgun (WGS) entry which is preliminary data.</text>
</comment>
<feature type="chain" id="PRO_5046820307" description="DUF1236 domain-containing protein" evidence="2">
    <location>
        <begin position="22"/>
        <end position="466"/>
    </location>
</feature>
<keyword evidence="4" id="KW-1185">Reference proteome</keyword>
<dbReference type="Proteomes" id="UP001165363">
    <property type="component" value="Unassembled WGS sequence"/>
</dbReference>
<proteinExistence type="predicted"/>
<reference evidence="3" key="1">
    <citation type="submission" date="2022-05" db="EMBL/GenBank/DDBJ databases">
        <authorList>
            <person name="Jo J.-H."/>
            <person name="Im W.-T."/>
        </authorList>
    </citation>
    <scope>NUCLEOTIDE SEQUENCE</scope>
    <source>
        <strain evidence="3">SE158</strain>
    </source>
</reference>
<evidence type="ECO:0000256" key="2">
    <source>
        <dbReference type="SAM" id="SignalP"/>
    </source>
</evidence>
<dbReference type="RefSeq" id="WP_249848014.1">
    <property type="nucleotide sequence ID" value="NZ_JAMGBD010000001.1"/>
</dbReference>
<feature type="compositionally biased region" description="Basic and acidic residues" evidence="1">
    <location>
        <begin position="69"/>
        <end position="82"/>
    </location>
</feature>
<feature type="region of interest" description="Disordered" evidence="1">
    <location>
        <begin position="24"/>
        <end position="142"/>
    </location>
</feature>
<gene>
    <name evidence="3" type="ORF">LZ536_08260</name>
</gene>
<evidence type="ECO:0000313" key="4">
    <source>
        <dbReference type="Proteomes" id="UP001165363"/>
    </source>
</evidence>
<evidence type="ECO:0000313" key="3">
    <source>
        <dbReference type="EMBL" id="MCL6683893.1"/>
    </source>
</evidence>
<name>A0ABT0RMV9_9SPHN</name>
<feature type="signal peptide" evidence="2">
    <location>
        <begin position="1"/>
        <end position="21"/>
    </location>
</feature>
<protein>
    <recommendedName>
        <fullName evidence="5">DUF1236 domain-containing protein</fullName>
    </recommendedName>
</protein>
<sequence>MRIWMLATSAAALAITAPALADKGGHGGHGGGNDAQVQRGGGDRAQARASHGGGDRGQMRAQAQGGDRGQMKADPGNRERGNRQMFAEGQNRGHGQNGERMRVRENAQGNQGNHGFRARGNDNHQGDNNRQGMARFEDRGNRGHEMRVLNAERGNNARVFGEDHIRARGNVRFAEGEKVFRVRDVDHGVVRFRDVDRDDLFVRRVGWVDGCPPGLAKKHNGCLPPGQAARYIGQPLGAVSRIAALESLPAAFRPLYLDNDDYYYRYGGGYLYRVDRGDNLINSMVPLFGAALLGQPMQPYYANNYYRPSYYDAFYPNTAYDCYQYGYGYVYNTNCANGLIQDVIPTYDYGYGVGQILPSSYGYYNVPYAYRGSYYDSGDYYYRYAPGAIYQVDRSTSLISAVAALLTGGLTVGQPLPVGYSAYNVPYAYRTTYHDTPDTWYRYNNGYIYAVDPTTQLVTSIVRAIV</sequence>
<dbReference type="EMBL" id="JAMGBD010000001">
    <property type="protein sequence ID" value="MCL6683893.1"/>
    <property type="molecule type" value="Genomic_DNA"/>
</dbReference>
<evidence type="ECO:0008006" key="5">
    <source>
        <dbReference type="Google" id="ProtNLM"/>
    </source>
</evidence>
<keyword evidence="2" id="KW-0732">Signal</keyword>
<evidence type="ECO:0000256" key="1">
    <source>
        <dbReference type="SAM" id="MobiDB-lite"/>
    </source>
</evidence>
<accession>A0ABT0RMV9</accession>
<organism evidence="3 4">
    <name type="scientific">Sphingomonas alba</name>
    <dbReference type="NCBI Taxonomy" id="2908208"/>
    <lineage>
        <taxon>Bacteria</taxon>
        <taxon>Pseudomonadati</taxon>
        <taxon>Pseudomonadota</taxon>
        <taxon>Alphaproteobacteria</taxon>
        <taxon>Sphingomonadales</taxon>
        <taxon>Sphingomonadaceae</taxon>
        <taxon>Sphingomonas</taxon>
    </lineage>
</organism>